<dbReference type="Pfam" id="PF01596">
    <property type="entry name" value="Methyltransf_3"/>
    <property type="match status" value="1"/>
</dbReference>
<organism evidence="5 6">
    <name type="scientific">Patella caerulea</name>
    <name type="common">Rayed Mediterranean limpet</name>
    <dbReference type="NCBI Taxonomy" id="87958"/>
    <lineage>
        <taxon>Eukaryota</taxon>
        <taxon>Metazoa</taxon>
        <taxon>Spiralia</taxon>
        <taxon>Lophotrochozoa</taxon>
        <taxon>Mollusca</taxon>
        <taxon>Gastropoda</taxon>
        <taxon>Patellogastropoda</taxon>
        <taxon>Patelloidea</taxon>
        <taxon>Patellidae</taxon>
        <taxon>Patella</taxon>
    </lineage>
</organism>
<dbReference type="AlphaFoldDB" id="A0AAN8KA80"/>
<keyword evidence="6" id="KW-1185">Reference proteome</keyword>
<name>A0AAN8KA80_PATCE</name>
<keyword evidence="3" id="KW-0949">S-adenosyl-L-methionine</keyword>
<comment type="similarity">
    <text evidence="4">Belongs to the class I-like SAM-binding methyltransferase superfamily. Cation-dependent O-methyltransferase family.</text>
</comment>
<gene>
    <name evidence="5" type="ORF">SNE40_000315</name>
</gene>
<dbReference type="InterPro" id="IPR050362">
    <property type="entry name" value="Cation-dep_OMT"/>
</dbReference>
<reference evidence="5 6" key="1">
    <citation type="submission" date="2024-01" db="EMBL/GenBank/DDBJ databases">
        <title>The genome of the rayed Mediterranean limpet Patella caerulea (Linnaeus, 1758).</title>
        <authorList>
            <person name="Anh-Thu Weber A."/>
            <person name="Halstead-Nussloch G."/>
        </authorList>
    </citation>
    <scope>NUCLEOTIDE SEQUENCE [LARGE SCALE GENOMIC DNA]</scope>
    <source>
        <strain evidence="5">AATW-2023a</strain>
        <tissue evidence="5">Whole specimen</tissue>
    </source>
</reference>
<dbReference type="InterPro" id="IPR029063">
    <property type="entry name" value="SAM-dependent_MTases_sf"/>
</dbReference>
<dbReference type="Gene3D" id="3.40.50.150">
    <property type="entry name" value="Vaccinia Virus protein VP39"/>
    <property type="match status" value="1"/>
</dbReference>
<dbReference type="InterPro" id="IPR002935">
    <property type="entry name" value="SAM_O-MeTrfase"/>
</dbReference>
<dbReference type="GO" id="GO:0008757">
    <property type="term" value="F:S-adenosylmethionine-dependent methyltransferase activity"/>
    <property type="evidence" value="ECO:0007669"/>
    <property type="project" value="TreeGrafter"/>
</dbReference>
<protein>
    <recommendedName>
        <fullName evidence="7">Caffeoyl-CoA O-methyltransferase</fullName>
    </recommendedName>
</protein>
<accession>A0AAN8KA80</accession>
<dbReference type="PROSITE" id="PS51682">
    <property type="entry name" value="SAM_OMT_I"/>
    <property type="match status" value="1"/>
</dbReference>
<evidence type="ECO:0000256" key="1">
    <source>
        <dbReference type="ARBA" id="ARBA00022603"/>
    </source>
</evidence>
<evidence type="ECO:0008006" key="7">
    <source>
        <dbReference type="Google" id="ProtNLM"/>
    </source>
</evidence>
<comment type="caution">
    <text evidence="5">The sequence shown here is derived from an EMBL/GenBank/DDBJ whole genome shotgun (WGS) entry which is preliminary data.</text>
</comment>
<evidence type="ECO:0000313" key="5">
    <source>
        <dbReference type="EMBL" id="KAK6194745.1"/>
    </source>
</evidence>
<proteinExistence type="inferred from homology"/>
<evidence type="ECO:0000256" key="2">
    <source>
        <dbReference type="ARBA" id="ARBA00022679"/>
    </source>
</evidence>
<dbReference type="PANTHER" id="PTHR10509:SF14">
    <property type="entry name" value="CAFFEOYL-COA O-METHYLTRANSFERASE 3-RELATED"/>
    <property type="match status" value="1"/>
</dbReference>
<keyword evidence="1" id="KW-0489">Methyltransferase</keyword>
<sequence length="314" mass="35443">MTVCKLFDIDCEVFINWVIHVQRVILIISRTRKYCEFSINAKRNMAGSDPAVRELAALLESPEIKDVKPEIREKLEKILEMSNKRHNYADEITTTHSDVLDQITQETRTHPWEEVFKAGKTSWIMPARMISGPVTSQFLKFIVSMTKAKQVLEIGMFTGYTALSMAEALPPDGVVITCEISDYLKGLTPEFFSRSPHGKKIKPYFGPAGETLETLTKEGRLFDVIFVDADKPGYRGYVDTILQNGLLAPNGIILADNAFFGGRAYMNPKSRDENPINDFNEYIASRADLRQVLLPIRDGMLAIRRTSEVEGQAD</sequence>
<evidence type="ECO:0000256" key="4">
    <source>
        <dbReference type="ARBA" id="ARBA00023453"/>
    </source>
</evidence>
<dbReference type="EMBL" id="JAZGQO010000001">
    <property type="protein sequence ID" value="KAK6194745.1"/>
    <property type="molecule type" value="Genomic_DNA"/>
</dbReference>
<dbReference type="SUPFAM" id="SSF53335">
    <property type="entry name" value="S-adenosyl-L-methionine-dependent methyltransferases"/>
    <property type="match status" value="1"/>
</dbReference>
<dbReference type="GO" id="GO:0008171">
    <property type="term" value="F:O-methyltransferase activity"/>
    <property type="evidence" value="ECO:0007669"/>
    <property type="project" value="InterPro"/>
</dbReference>
<dbReference type="GO" id="GO:0032259">
    <property type="term" value="P:methylation"/>
    <property type="evidence" value="ECO:0007669"/>
    <property type="project" value="UniProtKB-KW"/>
</dbReference>
<keyword evidence="2" id="KW-0808">Transferase</keyword>
<dbReference type="Proteomes" id="UP001347796">
    <property type="component" value="Unassembled WGS sequence"/>
</dbReference>
<evidence type="ECO:0000313" key="6">
    <source>
        <dbReference type="Proteomes" id="UP001347796"/>
    </source>
</evidence>
<evidence type="ECO:0000256" key="3">
    <source>
        <dbReference type="ARBA" id="ARBA00022691"/>
    </source>
</evidence>
<dbReference type="PANTHER" id="PTHR10509">
    <property type="entry name" value="O-METHYLTRANSFERASE-RELATED"/>
    <property type="match status" value="1"/>
</dbReference>